<evidence type="ECO:0000256" key="6">
    <source>
        <dbReference type="SAM" id="Coils"/>
    </source>
</evidence>
<dbReference type="Gene3D" id="3.10.50.40">
    <property type="match status" value="1"/>
</dbReference>
<evidence type="ECO:0000256" key="1">
    <source>
        <dbReference type="ARBA" id="ARBA00000971"/>
    </source>
</evidence>
<name>A0AAD1ZKY1_9LAMI</name>
<dbReference type="AlphaFoldDB" id="A0AAD1ZKY1"/>
<comment type="catalytic activity">
    <reaction evidence="1 5">
        <text>[protein]-peptidylproline (omega=180) = [protein]-peptidylproline (omega=0)</text>
        <dbReference type="Rhea" id="RHEA:16237"/>
        <dbReference type="Rhea" id="RHEA-COMP:10747"/>
        <dbReference type="Rhea" id="RHEA-COMP:10748"/>
        <dbReference type="ChEBI" id="CHEBI:83833"/>
        <dbReference type="ChEBI" id="CHEBI:83834"/>
        <dbReference type="EC" id="5.2.1.8"/>
    </reaction>
</comment>
<dbReference type="PANTHER" id="PTHR10657:SF41">
    <property type="entry name" value="PEPTIDYL-PROLYL CIS-TRANS ISOMERASE PIN1"/>
    <property type="match status" value="1"/>
</dbReference>
<evidence type="ECO:0000259" key="7">
    <source>
        <dbReference type="PROSITE" id="PS50198"/>
    </source>
</evidence>
<dbReference type="Proteomes" id="UP000834106">
    <property type="component" value="Chromosome 11"/>
</dbReference>
<keyword evidence="6" id="KW-0175">Coiled coil</keyword>
<keyword evidence="2 4" id="KW-0697">Rotamase</keyword>
<dbReference type="EC" id="5.2.1.8" evidence="5"/>
<dbReference type="GO" id="GO:0005634">
    <property type="term" value="C:nucleus"/>
    <property type="evidence" value="ECO:0007669"/>
    <property type="project" value="TreeGrafter"/>
</dbReference>
<feature type="domain" description="PpiC" evidence="7">
    <location>
        <begin position="42"/>
        <end position="125"/>
    </location>
</feature>
<accession>A0AAD1ZKY1</accession>
<evidence type="ECO:0000313" key="8">
    <source>
        <dbReference type="EMBL" id="CAI9771470.1"/>
    </source>
</evidence>
<keyword evidence="3 4" id="KW-0413">Isomerase</keyword>
<dbReference type="PROSITE" id="PS50198">
    <property type="entry name" value="PPIC_PPIASE_2"/>
    <property type="match status" value="1"/>
</dbReference>
<dbReference type="SUPFAM" id="SSF54534">
    <property type="entry name" value="FKBP-like"/>
    <property type="match status" value="1"/>
</dbReference>
<protein>
    <recommendedName>
        <fullName evidence="5">Peptidyl-prolyl cis-trans isomerase</fullName>
        <ecNumber evidence="5">5.2.1.8</ecNumber>
    </recommendedName>
</protein>
<dbReference type="InterPro" id="IPR046357">
    <property type="entry name" value="PPIase_dom_sf"/>
</dbReference>
<dbReference type="GO" id="GO:0003755">
    <property type="term" value="F:peptidyl-prolyl cis-trans isomerase activity"/>
    <property type="evidence" value="ECO:0007669"/>
    <property type="project" value="UniProtKB-UniRule"/>
</dbReference>
<dbReference type="PANTHER" id="PTHR10657">
    <property type="entry name" value="PEPTIDYL-PROLYL CIS-TRANS ISOMERASE"/>
    <property type="match status" value="1"/>
</dbReference>
<dbReference type="InterPro" id="IPR051370">
    <property type="entry name" value="PPIase_Pin1"/>
</dbReference>
<evidence type="ECO:0000313" key="9">
    <source>
        <dbReference type="Proteomes" id="UP000834106"/>
    </source>
</evidence>
<sequence length="134" mass="15218">MDKSSGHFHPTGSLRFREERVLDFLRYSVERCSKIVDPSTNSNPDGRIISTTMKESTITQLKSLQDDNAKLKEKITQLYEVASRFYDCSSTELGGDIGHLRPFSSLMQKHFEDATFALQISGITDISLLKQDRI</sequence>
<evidence type="ECO:0000256" key="2">
    <source>
        <dbReference type="ARBA" id="ARBA00023110"/>
    </source>
</evidence>
<evidence type="ECO:0000256" key="4">
    <source>
        <dbReference type="PROSITE-ProRule" id="PRU00278"/>
    </source>
</evidence>
<reference evidence="8" key="1">
    <citation type="submission" date="2023-05" db="EMBL/GenBank/DDBJ databases">
        <authorList>
            <person name="Huff M."/>
        </authorList>
    </citation>
    <scope>NUCLEOTIDE SEQUENCE</scope>
</reference>
<dbReference type="GO" id="GO:0005829">
    <property type="term" value="C:cytosol"/>
    <property type="evidence" value="ECO:0007669"/>
    <property type="project" value="TreeGrafter"/>
</dbReference>
<keyword evidence="9" id="KW-1185">Reference proteome</keyword>
<evidence type="ECO:0000256" key="5">
    <source>
        <dbReference type="RuleBase" id="RU363014"/>
    </source>
</evidence>
<proteinExistence type="predicted"/>
<feature type="coiled-coil region" evidence="6">
    <location>
        <begin position="54"/>
        <end position="81"/>
    </location>
</feature>
<dbReference type="InterPro" id="IPR000297">
    <property type="entry name" value="PPIase_PpiC"/>
</dbReference>
<evidence type="ECO:0000256" key="3">
    <source>
        <dbReference type="ARBA" id="ARBA00023235"/>
    </source>
</evidence>
<gene>
    <name evidence="8" type="ORF">FPE_LOCUS18900</name>
</gene>
<dbReference type="EMBL" id="OU503046">
    <property type="protein sequence ID" value="CAI9771470.1"/>
    <property type="molecule type" value="Genomic_DNA"/>
</dbReference>
<organism evidence="8 9">
    <name type="scientific">Fraxinus pennsylvanica</name>
    <dbReference type="NCBI Taxonomy" id="56036"/>
    <lineage>
        <taxon>Eukaryota</taxon>
        <taxon>Viridiplantae</taxon>
        <taxon>Streptophyta</taxon>
        <taxon>Embryophyta</taxon>
        <taxon>Tracheophyta</taxon>
        <taxon>Spermatophyta</taxon>
        <taxon>Magnoliopsida</taxon>
        <taxon>eudicotyledons</taxon>
        <taxon>Gunneridae</taxon>
        <taxon>Pentapetalae</taxon>
        <taxon>asterids</taxon>
        <taxon>lamiids</taxon>
        <taxon>Lamiales</taxon>
        <taxon>Oleaceae</taxon>
        <taxon>Oleeae</taxon>
        <taxon>Fraxinus</taxon>
    </lineage>
</organism>